<sequence>MGPAADLSKVSLNTVRVAQSDRLGRVQDRFVSKYLRIPCPDEPGTLLDIYWFAVFDGHGGDACSEFLKNNLHGHFESARAIDLQTTLTALSSIYERSLTVTDPPPSAPGNTTSDGWTDPLTMSQRLYIAFLKAELEFFKKHPSEVTETCGSTASVTLIRPVHLKSVQDAVIDVVVAHVGDSRVILGAGPRGIAHPLTTSHVPTLKSEQHRIVQLGGFSTPVPEARGEELVLGALAVSRCFGDKKYKKFGGVIVEPQIVTQRLDETHQAAFICMVTDGVSSVAHDQEIVDVIKHSSTPEKACSAILDLSDSLGSQDNKTVTIIRMPAWTDAPPSTASDITRLSRAKRISEHSGNRKDSRSG</sequence>
<dbReference type="EMBL" id="QEAQ01000008">
    <property type="protein sequence ID" value="TPX61309.1"/>
    <property type="molecule type" value="Genomic_DNA"/>
</dbReference>
<accession>A0A507EB43</accession>
<dbReference type="SUPFAM" id="SSF81606">
    <property type="entry name" value="PP2C-like"/>
    <property type="match status" value="1"/>
</dbReference>
<dbReference type="STRING" id="109895.A0A507EB43"/>
<dbReference type="CDD" id="cd00143">
    <property type="entry name" value="PP2Cc"/>
    <property type="match status" value="1"/>
</dbReference>
<organism evidence="3 4">
    <name type="scientific">Powellomyces hirtus</name>
    <dbReference type="NCBI Taxonomy" id="109895"/>
    <lineage>
        <taxon>Eukaryota</taxon>
        <taxon>Fungi</taxon>
        <taxon>Fungi incertae sedis</taxon>
        <taxon>Chytridiomycota</taxon>
        <taxon>Chytridiomycota incertae sedis</taxon>
        <taxon>Chytridiomycetes</taxon>
        <taxon>Spizellomycetales</taxon>
        <taxon>Powellomycetaceae</taxon>
        <taxon>Powellomyces</taxon>
    </lineage>
</organism>
<dbReference type="SMART" id="SM00332">
    <property type="entry name" value="PP2Cc"/>
    <property type="match status" value="1"/>
</dbReference>
<keyword evidence="4" id="KW-1185">Reference proteome</keyword>
<evidence type="ECO:0000256" key="1">
    <source>
        <dbReference type="SAM" id="MobiDB-lite"/>
    </source>
</evidence>
<name>A0A507EB43_9FUNG</name>
<dbReference type="GO" id="GO:0004722">
    <property type="term" value="F:protein serine/threonine phosphatase activity"/>
    <property type="evidence" value="ECO:0007669"/>
    <property type="project" value="InterPro"/>
</dbReference>
<protein>
    <recommendedName>
        <fullName evidence="2">PPM-type phosphatase domain-containing protein</fullName>
    </recommendedName>
</protein>
<dbReference type="Proteomes" id="UP000318582">
    <property type="component" value="Unassembled WGS sequence"/>
</dbReference>
<evidence type="ECO:0000313" key="4">
    <source>
        <dbReference type="Proteomes" id="UP000318582"/>
    </source>
</evidence>
<dbReference type="PANTHER" id="PTHR13832">
    <property type="entry name" value="PROTEIN PHOSPHATASE 2C"/>
    <property type="match status" value="1"/>
</dbReference>
<dbReference type="AlphaFoldDB" id="A0A507EB43"/>
<evidence type="ECO:0000259" key="2">
    <source>
        <dbReference type="PROSITE" id="PS51746"/>
    </source>
</evidence>
<gene>
    <name evidence="3" type="ORF">PhCBS80983_g01158</name>
</gene>
<proteinExistence type="predicted"/>
<feature type="domain" description="PPM-type phosphatase" evidence="2">
    <location>
        <begin position="22"/>
        <end position="324"/>
    </location>
</feature>
<dbReference type="Pfam" id="PF00481">
    <property type="entry name" value="PP2C"/>
    <property type="match status" value="1"/>
</dbReference>
<feature type="region of interest" description="Disordered" evidence="1">
    <location>
        <begin position="331"/>
        <end position="360"/>
    </location>
</feature>
<dbReference type="InterPro" id="IPR015655">
    <property type="entry name" value="PP2C"/>
</dbReference>
<comment type="caution">
    <text evidence="3">The sequence shown here is derived from an EMBL/GenBank/DDBJ whole genome shotgun (WGS) entry which is preliminary data.</text>
</comment>
<dbReference type="PROSITE" id="PS51746">
    <property type="entry name" value="PPM_2"/>
    <property type="match status" value="1"/>
</dbReference>
<feature type="compositionally biased region" description="Basic and acidic residues" evidence="1">
    <location>
        <begin position="346"/>
        <end position="360"/>
    </location>
</feature>
<evidence type="ECO:0000313" key="3">
    <source>
        <dbReference type="EMBL" id="TPX61309.1"/>
    </source>
</evidence>
<dbReference type="Gene3D" id="3.60.40.10">
    <property type="entry name" value="PPM-type phosphatase domain"/>
    <property type="match status" value="1"/>
</dbReference>
<dbReference type="InterPro" id="IPR001932">
    <property type="entry name" value="PPM-type_phosphatase-like_dom"/>
</dbReference>
<dbReference type="InterPro" id="IPR036457">
    <property type="entry name" value="PPM-type-like_dom_sf"/>
</dbReference>
<dbReference type="PANTHER" id="PTHR13832:SF589">
    <property type="entry name" value="[PYRUVATE DEHYDROGENASE [ACETYL-TRANSFERRING]]-PHOSPHATASE 2, MITOCHONDRIAL"/>
    <property type="match status" value="1"/>
</dbReference>
<reference evidence="3 4" key="1">
    <citation type="journal article" date="2019" name="Sci. Rep.">
        <title>Comparative genomics of chytrid fungi reveal insights into the obligate biotrophic and pathogenic lifestyle of Synchytrium endobioticum.</title>
        <authorList>
            <person name="van de Vossenberg B.T.L.H."/>
            <person name="Warris S."/>
            <person name="Nguyen H.D.T."/>
            <person name="van Gent-Pelzer M.P.E."/>
            <person name="Joly D.L."/>
            <person name="van de Geest H.C."/>
            <person name="Bonants P.J.M."/>
            <person name="Smith D.S."/>
            <person name="Levesque C.A."/>
            <person name="van der Lee T.A.J."/>
        </authorList>
    </citation>
    <scope>NUCLEOTIDE SEQUENCE [LARGE SCALE GENOMIC DNA]</scope>
    <source>
        <strain evidence="3 4">CBS 809.83</strain>
    </source>
</reference>